<comment type="caution">
    <text evidence="2">The sequence shown here is derived from an EMBL/GenBank/DDBJ whole genome shotgun (WGS) entry which is preliminary data.</text>
</comment>
<gene>
    <name evidence="2" type="ORF">GCM10011372_15520</name>
</gene>
<dbReference type="PANTHER" id="PTHR43433:SF5">
    <property type="entry name" value="AB HYDROLASE-1 DOMAIN-CONTAINING PROTEIN"/>
    <property type="match status" value="1"/>
</dbReference>
<dbReference type="EMBL" id="BMMD01000007">
    <property type="protein sequence ID" value="GGJ78091.1"/>
    <property type="molecule type" value="Genomic_DNA"/>
</dbReference>
<dbReference type="Pfam" id="PF12697">
    <property type="entry name" value="Abhydrolase_6"/>
    <property type="match status" value="1"/>
</dbReference>
<keyword evidence="3" id="KW-1185">Reference proteome</keyword>
<evidence type="ECO:0000313" key="2">
    <source>
        <dbReference type="EMBL" id="GGJ78091.1"/>
    </source>
</evidence>
<feature type="domain" description="AB hydrolase-1" evidence="1">
    <location>
        <begin position="71"/>
        <end position="304"/>
    </location>
</feature>
<keyword evidence="2" id="KW-0378">Hydrolase</keyword>
<dbReference type="Gene3D" id="3.40.50.1820">
    <property type="entry name" value="alpha/beta hydrolase"/>
    <property type="match status" value="1"/>
</dbReference>
<dbReference type="GO" id="GO:0004806">
    <property type="term" value="F:triacylglycerol lipase activity"/>
    <property type="evidence" value="ECO:0007669"/>
    <property type="project" value="TreeGrafter"/>
</dbReference>
<dbReference type="InterPro" id="IPR000073">
    <property type="entry name" value="AB_hydrolase_1"/>
</dbReference>
<accession>A0A917PGX4</accession>
<dbReference type="AlphaFoldDB" id="A0A917PGX4"/>
<evidence type="ECO:0000259" key="1">
    <source>
        <dbReference type="Pfam" id="PF12697"/>
    </source>
</evidence>
<protein>
    <submittedName>
        <fullName evidence="2">Alpha/beta hydrolase</fullName>
    </submittedName>
</protein>
<name>A0A917PGX4_9MICO</name>
<dbReference type="SUPFAM" id="SSF53474">
    <property type="entry name" value="alpha/beta-Hydrolases"/>
    <property type="match status" value="1"/>
</dbReference>
<dbReference type="GO" id="GO:0046503">
    <property type="term" value="P:glycerolipid catabolic process"/>
    <property type="evidence" value="ECO:0007669"/>
    <property type="project" value="TreeGrafter"/>
</dbReference>
<dbReference type="InterPro" id="IPR050471">
    <property type="entry name" value="AB_hydrolase"/>
</dbReference>
<dbReference type="InterPro" id="IPR029058">
    <property type="entry name" value="AB_hydrolase_fold"/>
</dbReference>
<proteinExistence type="predicted"/>
<sequence>MVAFGGALGSFRRRGAPEAAYAEADEARALDSAIPDLDWRAFPRGTETTRFDAPSGALARVALGPASGPRVVLVPGATGSKEDFVLMMPLFAASGYRVESFDLAGQYESADAGPWNLEPPRAGYDERLFLDDLLAVLDDGPGPAHVLGYSFAGTLAQLALLERPDRFASLTLLSAPPEPGQAFRSIKRIGPISGITSARRAAALMLWGIRNNLNRVPPGRLAFVRDRFALTRRESVDDIIGLMMRTPDVRAAVAASPVPKLVAVGEHDLWPRELHARFAVEIGARFAVYPTGHSPCETAPHQLVRDMEALFAETDVTP</sequence>
<dbReference type="Proteomes" id="UP000636956">
    <property type="component" value="Unassembled WGS sequence"/>
</dbReference>
<dbReference type="PANTHER" id="PTHR43433">
    <property type="entry name" value="HYDROLASE, ALPHA/BETA FOLD FAMILY PROTEIN"/>
    <property type="match status" value="1"/>
</dbReference>
<reference evidence="2" key="1">
    <citation type="journal article" date="2014" name="Int. J. Syst. Evol. Microbiol.">
        <title>Complete genome sequence of Corynebacterium casei LMG S-19264T (=DSM 44701T), isolated from a smear-ripened cheese.</title>
        <authorList>
            <consortium name="US DOE Joint Genome Institute (JGI-PGF)"/>
            <person name="Walter F."/>
            <person name="Albersmeier A."/>
            <person name="Kalinowski J."/>
            <person name="Ruckert C."/>
        </authorList>
    </citation>
    <scope>NUCLEOTIDE SEQUENCE</scope>
    <source>
        <strain evidence="2">CGMCC 1.8984</strain>
    </source>
</reference>
<reference evidence="2" key="2">
    <citation type="submission" date="2020-09" db="EMBL/GenBank/DDBJ databases">
        <authorList>
            <person name="Sun Q."/>
            <person name="Zhou Y."/>
        </authorList>
    </citation>
    <scope>NUCLEOTIDE SEQUENCE</scope>
    <source>
        <strain evidence="2">CGMCC 1.8984</strain>
    </source>
</reference>
<organism evidence="2 3">
    <name type="scientific">Agromyces bauzanensis</name>
    <dbReference type="NCBI Taxonomy" id="1308924"/>
    <lineage>
        <taxon>Bacteria</taxon>
        <taxon>Bacillati</taxon>
        <taxon>Actinomycetota</taxon>
        <taxon>Actinomycetes</taxon>
        <taxon>Micrococcales</taxon>
        <taxon>Microbacteriaceae</taxon>
        <taxon>Agromyces</taxon>
    </lineage>
</organism>
<evidence type="ECO:0000313" key="3">
    <source>
        <dbReference type="Proteomes" id="UP000636956"/>
    </source>
</evidence>